<protein>
    <submittedName>
        <fullName evidence="2">Uncharacterized protein</fullName>
    </submittedName>
</protein>
<dbReference type="PANTHER" id="PTHR36051">
    <property type="entry name" value="DYNAMIN"/>
    <property type="match status" value="1"/>
</dbReference>
<accession>A0A8X8XGK1</accession>
<dbReference type="EMBL" id="PNBA02000009">
    <property type="protein sequence ID" value="KAG6414210.1"/>
    <property type="molecule type" value="Genomic_DNA"/>
</dbReference>
<dbReference type="PANTHER" id="PTHR36051:SF2">
    <property type="entry name" value="DYNAMIN"/>
    <property type="match status" value="1"/>
</dbReference>
<dbReference type="AlphaFoldDB" id="A0A8X8XGK1"/>
<feature type="compositionally biased region" description="Basic and acidic residues" evidence="1">
    <location>
        <begin position="282"/>
        <end position="291"/>
    </location>
</feature>
<evidence type="ECO:0000256" key="1">
    <source>
        <dbReference type="SAM" id="MobiDB-lite"/>
    </source>
</evidence>
<feature type="region of interest" description="Disordered" evidence="1">
    <location>
        <begin position="267"/>
        <end position="291"/>
    </location>
</feature>
<feature type="compositionally biased region" description="Polar residues" evidence="1">
    <location>
        <begin position="198"/>
        <end position="209"/>
    </location>
</feature>
<reference evidence="2" key="2">
    <citation type="submission" date="2020-08" db="EMBL/GenBank/DDBJ databases">
        <title>Plant Genome Project.</title>
        <authorList>
            <person name="Zhang R.-G."/>
        </authorList>
    </citation>
    <scope>NUCLEOTIDE SEQUENCE</scope>
    <source>
        <strain evidence="2">Huo1</strain>
        <tissue evidence="2">Leaf</tissue>
    </source>
</reference>
<comment type="caution">
    <text evidence="2">The sequence shown here is derived from an EMBL/GenBank/DDBJ whole genome shotgun (WGS) entry which is preliminary data.</text>
</comment>
<dbReference type="Proteomes" id="UP000298416">
    <property type="component" value="Unassembled WGS sequence"/>
</dbReference>
<gene>
    <name evidence="2" type="ORF">SASPL_126928</name>
</gene>
<sequence length="327" mass="33971">MATSGGGGRVVYADNKMERRPMKFENPFTLKVGQVFTGFGVGCGVAIGIGRPINLGAIPVLGQVMSATRGATDAFSGVQRHVNNALKKVGAKNIEAGIGCGVGFGHGFGVGMYLEGYKSPELVKLSEQVATGVMERLGINSSSALSASQGIISPPSLQIGKSTVDESSYENRSKAQLANSSSSNRNGTALLSPEGTLAPTSAATDTGYSSQTEKVLNNFLKKIKEDGSSFQEQVTDSSYIAGLASLYKANGSMVPNCVETPGSNPVPQARVSPHVPNVSNAAEDKGKGERDKSLTNFVNQLVRPNIILSIDSIPAATGNWHGGSNFA</sequence>
<organism evidence="2">
    <name type="scientific">Salvia splendens</name>
    <name type="common">Scarlet sage</name>
    <dbReference type="NCBI Taxonomy" id="180675"/>
    <lineage>
        <taxon>Eukaryota</taxon>
        <taxon>Viridiplantae</taxon>
        <taxon>Streptophyta</taxon>
        <taxon>Embryophyta</taxon>
        <taxon>Tracheophyta</taxon>
        <taxon>Spermatophyta</taxon>
        <taxon>Magnoliopsida</taxon>
        <taxon>eudicotyledons</taxon>
        <taxon>Gunneridae</taxon>
        <taxon>Pentapetalae</taxon>
        <taxon>asterids</taxon>
        <taxon>lamiids</taxon>
        <taxon>Lamiales</taxon>
        <taxon>Lamiaceae</taxon>
        <taxon>Nepetoideae</taxon>
        <taxon>Mentheae</taxon>
        <taxon>Salviinae</taxon>
        <taxon>Salvia</taxon>
        <taxon>Salvia subgen. Calosphace</taxon>
        <taxon>core Calosphace</taxon>
    </lineage>
</organism>
<feature type="region of interest" description="Disordered" evidence="1">
    <location>
        <begin position="162"/>
        <end position="209"/>
    </location>
</feature>
<proteinExistence type="predicted"/>
<evidence type="ECO:0000313" key="2">
    <source>
        <dbReference type="EMBL" id="KAG6414210.1"/>
    </source>
</evidence>
<feature type="compositionally biased region" description="Polar residues" evidence="1">
    <location>
        <begin position="174"/>
        <end position="189"/>
    </location>
</feature>
<name>A0A8X8XGK1_SALSN</name>
<evidence type="ECO:0000313" key="3">
    <source>
        <dbReference type="Proteomes" id="UP000298416"/>
    </source>
</evidence>
<reference evidence="2" key="1">
    <citation type="submission" date="2018-01" db="EMBL/GenBank/DDBJ databases">
        <authorList>
            <person name="Mao J.F."/>
        </authorList>
    </citation>
    <scope>NUCLEOTIDE SEQUENCE</scope>
    <source>
        <strain evidence="2">Huo1</strain>
        <tissue evidence="2">Leaf</tissue>
    </source>
</reference>
<keyword evidence="3" id="KW-1185">Reference proteome</keyword>